<dbReference type="SUPFAM" id="SSF47413">
    <property type="entry name" value="lambda repressor-like DNA-binding domains"/>
    <property type="match status" value="1"/>
</dbReference>
<dbReference type="SMART" id="SM00354">
    <property type="entry name" value="HTH_LACI"/>
    <property type="match status" value="1"/>
</dbReference>
<dbReference type="CDD" id="cd01545">
    <property type="entry name" value="PBP1_SalR"/>
    <property type="match status" value="1"/>
</dbReference>
<dbReference type="PANTHER" id="PTHR30146:SF153">
    <property type="entry name" value="LACTOSE OPERON REPRESSOR"/>
    <property type="match status" value="1"/>
</dbReference>
<keyword evidence="2 5" id="KW-0238">DNA-binding</keyword>
<dbReference type="SUPFAM" id="SSF53822">
    <property type="entry name" value="Periplasmic binding protein-like I"/>
    <property type="match status" value="1"/>
</dbReference>
<sequence length="347" mass="37233">MSERKATIDDVARAAGVARVTVSRVLNNEQNVRPQTREKVRQAVEALGYSVNQQARALASGAGRTILLIHSHDLEREPNSYYHSGLELGALRACSALGYDLVTRAVDPDREDRNHLLSSIIERERPAGIVLPPPLSDDVDLLLAMKKAGVRVAAVSAGEQGRAVVSSAGIDERAGGHALGTYLTSLGHRRIGFIKGPEDHLAASLRYDGFLDALAEAGIKAEPWTASGDFTFKSGVEAAEHLLRERKGITALACANDDMAAGAMLALHRAGAAIPKDISVTGFDDTPMSEIVWPPLTTIRQPIKDIAERAVHMLIERALDDAACYEALPHELIIRESTAAPAQHSEA</sequence>
<keyword evidence="6" id="KW-1185">Reference proteome</keyword>
<dbReference type="Pfam" id="PF13377">
    <property type="entry name" value="Peripla_BP_3"/>
    <property type="match status" value="1"/>
</dbReference>
<reference evidence="5 6" key="1">
    <citation type="submission" date="2020-08" db="EMBL/GenBank/DDBJ databases">
        <title>Genome sequence of Sphingomonas sediminicola KACC 15039T.</title>
        <authorList>
            <person name="Hyun D.-W."/>
            <person name="Bae J.-W."/>
        </authorList>
    </citation>
    <scope>NUCLEOTIDE SEQUENCE [LARGE SCALE GENOMIC DNA]</scope>
    <source>
        <strain evidence="5 6">KACC 15039</strain>
    </source>
</reference>
<evidence type="ECO:0000256" key="3">
    <source>
        <dbReference type="ARBA" id="ARBA00023163"/>
    </source>
</evidence>
<dbReference type="CDD" id="cd01392">
    <property type="entry name" value="HTH_LacI"/>
    <property type="match status" value="1"/>
</dbReference>
<evidence type="ECO:0000256" key="2">
    <source>
        <dbReference type="ARBA" id="ARBA00023125"/>
    </source>
</evidence>
<name>A0ABX6T6K7_9SPHN</name>
<dbReference type="PRINTS" id="PR00036">
    <property type="entry name" value="HTHLACI"/>
</dbReference>
<keyword evidence="1" id="KW-0805">Transcription regulation</keyword>
<organism evidence="5 6">
    <name type="scientific">Sphingomonas sediminicola</name>
    <dbReference type="NCBI Taxonomy" id="386874"/>
    <lineage>
        <taxon>Bacteria</taxon>
        <taxon>Pseudomonadati</taxon>
        <taxon>Pseudomonadota</taxon>
        <taxon>Alphaproteobacteria</taxon>
        <taxon>Sphingomonadales</taxon>
        <taxon>Sphingomonadaceae</taxon>
        <taxon>Sphingomonas</taxon>
    </lineage>
</organism>
<dbReference type="Gene3D" id="3.40.50.2300">
    <property type="match status" value="2"/>
</dbReference>
<dbReference type="RefSeq" id="WP_187708246.1">
    <property type="nucleotide sequence ID" value="NZ_CP060782.1"/>
</dbReference>
<evidence type="ECO:0000259" key="4">
    <source>
        <dbReference type="PROSITE" id="PS50932"/>
    </source>
</evidence>
<dbReference type="Pfam" id="PF00356">
    <property type="entry name" value="LacI"/>
    <property type="match status" value="1"/>
</dbReference>
<dbReference type="EMBL" id="CP060782">
    <property type="protein sequence ID" value="QNP45290.1"/>
    <property type="molecule type" value="Genomic_DNA"/>
</dbReference>
<gene>
    <name evidence="5" type="ORF">H9L14_11785</name>
</gene>
<proteinExistence type="predicted"/>
<dbReference type="InterPro" id="IPR046335">
    <property type="entry name" value="LacI/GalR-like_sensor"/>
</dbReference>
<evidence type="ECO:0000256" key="1">
    <source>
        <dbReference type="ARBA" id="ARBA00023015"/>
    </source>
</evidence>
<feature type="domain" description="HTH lacI-type" evidence="4">
    <location>
        <begin position="6"/>
        <end position="60"/>
    </location>
</feature>
<dbReference type="PROSITE" id="PS50932">
    <property type="entry name" value="HTH_LACI_2"/>
    <property type="match status" value="1"/>
</dbReference>
<evidence type="ECO:0000313" key="5">
    <source>
        <dbReference type="EMBL" id="QNP45290.1"/>
    </source>
</evidence>
<dbReference type="InterPro" id="IPR028082">
    <property type="entry name" value="Peripla_BP_I"/>
</dbReference>
<dbReference type="PANTHER" id="PTHR30146">
    <property type="entry name" value="LACI-RELATED TRANSCRIPTIONAL REPRESSOR"/>
    <property type="match status" value="1"/>
</dbReference>
<protein>
    <submittedName>
        <fullName evidence="5">LacI family DNA-binding transcriptional regulator</fullName>
    </submittedName>
</protein>
<dbReference type="Gene3D" id="1.10.260.40">
    <property type="entry name" value="lambda repressor-like DNA-binding domains"/>
    <property type="match status" value="1"/>
</dbReference>
<evidence type="ECO:0000313" key="6">
    <source>
        <dbReference type="Proteomes" id="UP000516105"/>
    </source>
</evidence>
<keyword evidence="3" id="KW-0804">Transcription</keyword>
<dbReference type="Proteomes" id="UP000516105">
    <property type="component" value="Chromosome"/>
</dbReference>
<dbReference type="InterPro" id="IPR010982">
    <property type="entry name" value="Lambda_DNA-bd_dom_sf"/>
</dbReference>
<dbReference type="InterPro" id="IPR000843">
    <property type="entry name" value="HTH_LacI"/>
</dbReference>
<accession>A0ABX6T6K7</accession>
<dbReference type="GO" id="GO:0003677">
    <property type="term" value="F:DNA binding"/>
    <property type="evidence" value="ECO:0007669"/>
    <property type="project" value="UniProtKB-KW"/>
</dbReference>